<dbReference type="EMBL" id="FOBN01000012">
    <property type="protein sequence ID" value="SEM32313.1"/>
    <property type="molecule type" value="Genomic_DNA"/>
</dbReference>
<dbReference type="GeneID" id="83544060"/>
<dbReference type="RefSeq" id="WP_090921815.1">
    <property type="nucleotide sequence ID" value="NZ_CP016180.1"/>
</dbReference>
<dbReference type="Proteomes" id="UP000198883">
    <property type="component" value="Unassembled WGS sequence"/>
</dbReference>
<reference evidence="2" key="1">
    <citation type="submission" date="2016-10" db="EMBL/GenBank/DDBJ databases">
        <authorList>
            <person name="Varghese N."/>
            <person name="Submissions S."/>
        </authorList>
    </citation>
    <scope>NUCLEOTIDE SEQUENCE [LARGE SCALE GENOMIC DNA]</scope>
    <source>
        <strain evidence="2">DSM 24204</strain>
    </source>
</reference>
<organism evidence="1 2">
    <name type="scientific">Phocoenobacter skyensis</name>
    <dbReference type="NCBI Taxonomy" id="97481"/>
    <lineage>
        <taxon>Bacteria</taxon>
        <taxon>Pseudomonadati</taxon>
        <taxon>Pseudomonadota</taxon>
        <taxon>Gammaproteobacteria</taxon>
        <taxon>Pasteurellales</taxon>
        <taxon>Pasteurellaceae</taxon>
        <taxon>Phocoenobacter</taxon>
    </lineage>
</organism>
<protein>
    <submittedName>
        <fullName evidence="1">Uncharacterized protein</fullName>
    </submittedName>
</protein>
<sequence length="111" mass="13181">MTKQTTKKPLNILSFKMAQLNRQFELTNQATKRCKENYPDDYHHKIKMRGECLELVKRLKAGKEIYKQLAQGKTLSKNEAKAFKEFKQALSYLIYHYENVADYVTKCRDKE</sequence>
<dbReference type="AlphaFoldDB" id="A0A1H7XF60"/>
<accession>A0A1H7XF60</accession>
<gene>
    <name evidence="1" type="ORF">SAMN05444853_11250</name>
</gene>
<dbReference type="OrthoDB" id="5682884at2"/>
<name>A0A1H7XF60_9PAST</name>
<dbReference type="STRING" id="97481.SAMN05444853_11250"/>
<proteinExistence type="predicted"/>
<evidence type="ECO:0000313" key="1">
    <source>
        <dbReference type="EMBL" id="SEM32313.1"/>
    </source>
</evidence>
<evidence type="ECO:0000313" key="2">
    <source>
        <dbReference type="Proteomes" id="UP000198883"/>
    </source>
</evidence>